<keyword evidence="2" id="KW-1185">Reference proteome</keyword>
<dbReference type="EMBL" id="VSRR010049112">
    <property type="protein sequence ID" value="MPC78696.1"/>
    <property type="molecule type" value="Genomic_DNA"/>
</dbReference>
<dbReference type="AlphaFoldDB" id="A0A5B7I9X8"/>
<evidence type="ECO:0000313" key="1">
    <source>
        <dbReference type="EMBL" id="MPC78696.1"/>
    </source>
</evidence>
<sequence length="80" mass="9243">MLTLATLAERESGTSYASLDRVQQVVSQNPWPKFSAASVQLEKLRKVRNSPRQGRKWPLHRRVVEQNKGNSKAFMKMTMR</sequence>
<protein>
    <submittedName>
        <fullName evidence="1">Uncharacterized protein</fullName>
    </submittedName>
</protein>
<proteinExistence type="predicted"/>
<accession>A0A5B7I9X8</accession>
<dbReference type="Proteomes" id="UP000324222">
    <property type="component" value="Unassembled WGS sequence"/>
</dbReference>
<reference evidence="1 2" key="1">
    <citation type="submission" date="2019-05" db="EMBL/GenBank/DDBJ databases">
        <title>Another draft genome of Portunus trituberculatus and its Hox gene families provides insights of decapod evolution.</title>
        <authorList>
            <person name="Jeong J.-H."/>
            <person name="Song I."/>
            <person name="Kim S."/>
            <person name="Choi T."/>
            <person name="Kim D."/>
            <person name="Ryu S."/>
            <person name="Kim W."/>
        </authorList>
    </citation>
    <scope>NUCLEOTIDE SEQUENCE [LARGE SCALE GENOMIC DNA]</scope>
    <source>
        <tissue evidence="1">Muscle</tissue>
    </source>
</reference>
<name>A0A5B7I9X8_PORTR</name>
<evidence type="ECO:0000313" key="2">
    <source>
        <dbReference type="Proteomes" id="UP000324222"/>
    </source>
</evidence>
<organism evidence="1 2">
    <name type="scientific">Portunus trituberculatus</name>
    <name type="common">Swimming crab</name>
    <name type="synonym">Neptunus trituberculatus</name>
    <dbReference type="NCBI Taxonomy" id="210409"/>
    <lineage>
        <taxon>Eukaryota</taxon>
        <taxon>Metazoa</taxon>
        <taxon>Ecdysozoa</taxon>
        <taxon>Arthropoda</taxon>
        <taxon>Crustacea</taxon>
        <taxon>Multicrustacea</taxon>
        <taxon>Malacostraca</taxon>
        <taxon>Eumalacostraca</taxon>
        <taxon>Eucarida</taxon>
        <taxon>Decapoda</taxon>
        <taxon>Pleocyemata</taxon>
        <taxon>Brachyura</taxon>
        <taxon>Eubrachyura</taxon>
        <taxon>Portunoidea</taxon>
        <taxon>Portunidae</taxon>
        <taxon>Portuninae</taxon>
        <taxon>Portunus</taxon>
    </lineage>
</organism>
<comment type="caution">
    <text evidence="1">The sequence shown here is derived from an EMBL/GenBank/DDBJ whole genome shotgun (WGS) entry which is preliminary data.</text>
</comment>
<gene>
    <name evidence="1" type="ORF">E2C01_073190</name>
</gene>